<proteinExistence type="predicted"/>
<reference evidence="2" key="1">
    <citation type="submission" date="2022-01" db="EMBL/GenBank/DDBJ databases">
        <authorList>
            <person name="King R."/>
        </authorList>
    </citation>
    <scope>NUCLEOTIDE SEQUENCE</scope>
</reference>
<evidence type="ECO:0000313" key="2">
    <source>
        <dbReference type="EMBL" id="CAH1114054.1"/>
    </source>
</evidence>
<dbReference type="Proteomes" id="UP001153636">
    <property type="component" value="Chromosome 8"/>
</dbReference>
<evidence type="ECO:0000256" key="1">
    <source>
        <dbReference type="SAM" id="SignalP"/>
    </source>
</evidence>
<sequence length="217" mass="25590">MSRFVYFSFFLIVIINEFANHEVCGKNILGRYRRQIPSAKTIVNWLKEAGYQGRNRRHIPSINDMGTWLENAKDDVYDWGSDKYEELSKKFETDSEIVQDNLEEQYYELLNELEEKREQLMNLPLYKEIEKLELALLTDEAGVEHTKETVEVPESTLDDNMEDKLETVQNFYEHNPLQRVQRSDEDSSLEVVWVTSEEAEAAQNEPSVIMVNKRKAW</sequence>
<keyword evidence="3" id="KW-1185">Reference proteome</keyword>
<gene>
    <name evidence="2" type="ORF">PSYICH_LOCUS14081</name>
</gene>
<dbReference type="EMBL" id="OV651820">
    <property type="protein sequence ID" value="CAH1114054.1"/>
    <property type="molecule type" value="Genomic_DNA"/>
</dbReference>
<feature type="signal peptide" evidence="1">
    <location>
        <begin position="1"/>
        <end position="25"/>
    </location>
</feature>
<evidence type="ECO:0000313" key="3">
    <source>
        <dbReference type="Proteomes" id="UP001153636"/>
    </source>
</evidence>
<keyword evidence="1" id="KW-0732">Signal</keyword>
<feature type="chain" id="PRO_5040249155" evidence="1">
    <location>
        <begin position="26"/>
        <end position="217"/>
    </location>
</feature>
<name>A0A9P0D8T3_9CUCU</name>
<organism evidence="2 3">
    <name type="scientific">Psylliodes chrysocephalus</name>
    <dbReference type="NCBI Taxonomy" id="3402493"/>
    <lineage>
        <taxon>Eukaryota</taxon>
        <taxon>Metazoa</taxon>
        <taxon>Ecdysozoa</taxon>
        <taxon>Arthropoda</taxon>
        <taxon>Hexapoda</taxon>
        <taxon>Insecta</taxon>
        <taxon>Pterygota</taxon>
        <taxon>Neoptera</taxon>
        <taxon>Endopterygota</taxon>
        <taxon>Coleoptera</taxon>
        <taxon>Polyphaga</taxon>
        <taxon>Cucujiformia</taxon>
        <taxon>Chrysomeloidea</taxon>
        <taxon>Chrysomelidae</taxon>
        <taxon>Galerucinae</taxon>
        <taxon>Alticini</taxon>
        <taxon>Psylliodes</taxon>
    </lineage>
</organism>
<dbReference type="AlphaFoldDB" id="A0A9P0D8T3"/>
<protein>
    <submittedName>
        <fullName evidence="2">Uncharacterized protein</fullName>
    </submittedName>
</protein>
<dbReference type="OrthoDB" id="10664195at2759"/>
<accession>A0A9P0D8T3</accession>